<name>A0AAV9XR13_9PEZI</name>
<dbReference type="GO" id="GO:0046872">
    <property type="term" value="F:metal ion binding"/>
    <property type="evidence" value="ECO:0007669"/>
    <property type="project" value="UniProtKB-KW"/>
</dbReference>
<keyword evidence="12" id="KW-1185">Reference proteome</keyword>
<dbReference type="InterPro" id="IPR049132">
    <property type="entry name" value="FAN1-like_euk"/>
</dbReference>
<feature type="compositionally biased region" description="Polar residues" evidence="9">
    <location>
        <begin position="1"/>
        <end position="10"/>
    </location>
</feature>
<dbReference type="Proteomes" id="UP001365542">
    <property type="component" value="Unassembled WGS sequence"/>
</dbReference>
<keyword evidence="4 8" id="KW-0479">Metal-binding</keyword>
<dbReference type="InterPro" id="IPR049125">
    <property type="entry name" value="FAN1-like_WH"/>
</dbReference>
<evidence type="ECO:0000256" key="1">
    <source>
        <dbReference type="ARBA" id="ARBA00000983"/>
    </source>
</evidence>
<keyword evidence="3 8" id="KW-0540">Nuclease</keyword>
<keyword evidence="7 8" id="KW-0464">Manganese</keyword>
<evidence type="ECO:0000256" key="8">
    <source>
        <dbReference type="RuleBase" id="RU365033"/>
    </source>
</evidence>
<keyword evidence="5 8" id="KW-0378">Hydrolase</keyword>
<evidence type="ECO:0000256" key="5">
    <source>
        <dbReference type="ARBA" id="ARBA00022801"/>
    </source>
</evidence>
<dbReference type="Gene3D" id="3.40.1350.10">
    <property type="match status" value="1"/>
</dbReference>
<dbReference type="GO" id="GO:0036297">
    <property type="term" value="P:interstrand cross-link repair"/>
    <property type="evidence" value="ECO:0007669"/>
    <property type="project" value="InterPro"/>
</dbReference>
<gene>
    <name evidence="11" type="ORF">TWF694_000746</name>
</gene>
<evidence type="ECO:0000256" key="4">
    <source>
        <dbReference type="ARBA" id="ARBA00022723"/>
    </source>
</evidence>
<sequence>MSIRKSNPTGVASPPASPSKRESKRPRVFHFDPPSLKRGADEQEERRGGRDEEVPRIPHLPSTSSSNDEPPPPNLTDHDSFTGLESSLPQPTDDDDEAITREESTGPRKSSIYVDAFNLALDTVLEDESYLFDDAEHEIFNMYRNLDYEAKYLYVRLFLRKTNAWFRIGKLGYFYDIKDMPAACATLQSPQLAFAQDESEITTIDEAAYMLTVDELKTITKAAKVAGGNKTQLIAGLRRSCASQGSLNIQGQLTVCYGGQNRYGSVRAKEVVDKMLAITGSCIRLTETVSTLFNRVHLVFYRSTEWTEKSLTTLILARMMKRNFPSYVVCRTANIFPTRDALVDFEHAIKLQNEVDNILENGVPSKDDLGRIVEIMESVYPRWEQLCEQGKHKTDELEEVYLRRFSAGWVYTRIVHKGVYAISRHKDYERERTILLRLLQQSLFHPSRRGAWYQRLALIEEHYFHDGSSAASKRTWLRTALGTCEKGLQDPDTHVIYHPDLQKRITKLEKKLNVAMREQHVWVWTLRKPSTRTIGGTRVRDESGEGPKMGQKTVWKLESGEEGSVEEMCLERYRSEGWKGFHCEGGIIKTIFAYLMFDVLFLPLPNIFQTEFQTCPLDLHTDSFYVCRMSEINHRLVEISNGEGVRIVKEVWGREVERQTCVIGLDWGFEVGEVCEVVECLGGEALSVICKVLCQEYQQRGSGMPDLFLWDYSKKVAKFAEVKSENDRLSDTQRVWIDVLTGAGIETELCLAVDEGKK</sequence>
<dbReference type="PANTHER" id="PTHR15749:SF4">
    <property type="entry name" value="FANCONI-ASSOCIATED NUCLEASE 1"/>
    <property type="match status" value="1"/>
</dbReference>
<comment type="subcellular location">
    <subcellularLocation>
        <location evidence="8">Nucleus</location>
    </subcellularLocation>
</comment>
<comment type="catalytic activity">
    <reaction evidence="1 8">
        <text>Hydrolytically removes 5'-nucleotides successively from the 3'-hydroxy termini of 3'-hydroxy-terminated oligonucleotides.</text>
        <dbReference type="EC" id="3.1.4.1"/>
    </reaction>
</comment>
<dbReference type="GO" id="GO:0004528">
    <property type="term" value="F:phosphodiesterase I activity"/>
    <property type="evidence" value="ECO:0007669"/>
    <property type="project" value="UniProtKB-EC"/>
</dbReference>
<evidence type="ECO:0000313" key="12">
    <source>
        <dbReference type="Proteomes" id="UP001365542"/>
    </source>
</evidence>
<dbReference type="GO" id="GO:0070336">
    <property type="term" value="F:flap-structured DNA binding"/>
    <property type="evidence" value="ECO:0007669"/>
    <property type="project" value="TreeGrafter"/>
</dbReference>
<keyword evidence="8" id="KW-0227">DNA damage</keyword>
<accession>A0AAV9XR13</accession>
<dbReference type="GO" id="GO:0005634">
    <property type="term" value="C:nucleus"/>
    <property type="evidence" value="ECO:0007669"/>
    <property type="project" value="UniProtKB-SubCell"/>
</dbReference>
<comment type="caution">
    <text evidence="11">The sequence shown here is derived from an EMBL/GenBank/DDBJ whole genome shotgun (WGS) entry which is preliminary data.</text>
</comment>
<dbReference type="PANTHER" id="PTHR15749">
    <property type="entry name" value="FANCONI-ASSOCIATED NUCLEASE 1"/>
    <property type="match status" value="1"/>
</dbReference>
<dbReference type="EC" id="3.1.4.1" evidence="8"/>
<comment type="similarity">
    <text evidence="2 8">Belongs to the FAN1 family.</text>
</comment>
<dbReference type="InterPro" id="IPR011856">
    <property type="entry name" value="tRNA_endonuc-like_dom_sf"/>
</dbReference>
<evidence type="ECO:0000259" key="10">
    <source>
        <dbReference type="SMART" id="SM00990"/>
    </source>
</evidence>
<dbReference type="Pfam" id="PF08774">
    <property type="entry name" value="VRR_NUC"/>
    <property type="match status" value="1"/>
</dbReference>
<dbReference type="GO" id="GO:0017108">
    <property type="term" value="F:5'-flap endonuclease activity"/>
    <property type="evidence" value="ECO:0007669"/>
    <property type="project" value="TreeGrafter"/>
</dbReference>
<evidence type="ECO:0000256" key="6">
    <source>
        <dbReference type="ARBA" id="ARBA00022842"/>
    </source>
</evidence>
<comment type="function">
    <text evidence="8">Nuclease required for the repair of DNA interstrand cross-links (ICL). Acts as a 5'-3' exonuclease that anchors at a cut end of DNA and cleaves DNA successively at every third nucleotide, allowing to excise an ICL from one strand through flanking incisions.</text>
</comment>
<comment type="cofactor">
    <cofactor evidence="8">
        <name>Mg(2+)</name>
        <dbReference type="ChEBI" id="CHEBI:18420"/>
    </cofactor>
    <cofactor evidence="8">
        <name>Mn(2+)</name>
        <dbReference type="ChEBI" id="CHEBI:29035"/>
    </cofactor>
</comment>
<protein>
    <recommendedName>
        <fullName evidence="8">Fanconi-associated nuclease</fullName>
        <ecNumber evidence="8">3.1.4.1</ecNumber>
    </recommendedName>
</protein>
<keyword evidence="6 8" id="KW-0460">Magnesium</keyword>
<evidence type="ECO:0000256" key="7">
    <source>
        <dbReference type="ARBA" id="ARBA00023211"/>
    </source>
</evidence>
<keyword evidence="8" id="KW-0234">DNA repair</keyword>
<dbReference type="GO" id="GO:0008409">
    <property type="term" value="F:5'-3' exonuclease activity"/>
    <property type="evidence" value="ECO:0007669"/>
    <property type="project" value="TreeGrafter"/>
</dbReference>
<evidence type="ECO:0000256" key="3">
    <source>
        <dbReference type="ARBA" id="ARBA00022722"/>
    </source>
</evidence>
<dbReference type="EMBL" id="JAVHJO010000001">
    <property type="protein sequence ID" value="KAK6544032.1"/>
    <property type="molecule type" value="Genomic_DNA"/>
</dbReference>
<evidence type="ECO:0000313" key="11">
    <source>
        <dbReference type="EMBL" id="KAK6544032.1"/>
    </source>
</evidence>
<dbReference type="InterPro" id="IPR014883">
    <property type="entry name" value="VRR_NUC"/>
</dbReference>
<dbReference type="Pfam" id="PF21315">
    <property type="entry name" value="FAN1_HTH"/>
    <property type="match status" value="1"/>
</dbReference>
<proteinExistence type="inferred from homology"/>
<dbReference type="CDD" id="cd22326">
    <property type="entry name" value="FAN1-like"/>
    <property type="match status" value="1"/>
</dbReference>
<organism evidence="11 12">
    <name type="scientific">Orbilia ellipsospora</name>
    <dbReference type="NCBI Taxonomy" id="2528407"/>
    <lineage>
        <taxon>Eukaryota</taxon>
        <taxon>Fungi</taxon>
        <taxon>Dikarya</taxon>
        <taxon>Ascomycota</taxon>
        <taxon>Pezizomycotina</taxon>
        <taxon>Orbiliomycetes</taxon>
        <taxon>Orbiliales</taxon>
        <taxon>Orbiliaceae</taxon>
        <taxon>Orbilia</taxon>
    </lineage>
</organism>
<dbReference type="SMART" id="SM00990">
    <property type="entry name" value="VRR_NUC"/>
    <property type="match status" value="1"/>
</dbReference>
<feature type="compositionally biased region" description="Basic and acidic residues" evidence="9">
    <location>
        <begin position="38"/>
        <end position="56"/>
    </location>
</feature>
<dbReference type="InterPro" id="IPR033315">
    <property type="entry name" value="Fan1-like"/>
</dbReference>
<reference evidence="11 12" key="1">
    <citation type="submission" date="2019-10" db="EMBL/GenBank/DDBJ databases">
        <authorList>
            <person name="Palmer J.M."/>
        </authorList>
    </citation>
    <scope>NUCLEOTIDE SEQUENCE [LARGE SCALE GENOMIC DNA]</scope>
    <source>
        <strain evidence="11 12">TWF694</strain>
    </source>
</reference>
<evidence type="ECO:0000256" key="2">
    <source>
        <dbReference type="ARBA" id="ARBA00005533"/>
    </source>
</evidence>
<feature type="region of interest" description="Disordered" evidence="9">
    <location>
        <begin position="1"/>
        <end position="107"/>
    </location>
</feature>
<dbReference type="AlphaFoldDB" id="A0AAV9XR13"/>
<evidence type="ECO:0000256" key="9">
    <source>
        <dbReference type="SAM" id="MobiDB-lite"/>
    </source>
</evidence>
<feature type="domain" description="VRR-NUC" evidence="10">
    <location>
        <begin position="639"/>
        <end position="754"/>
    </location>
</feature>
<keyword evidence="8" id="KW-0539">Nucleus</keyword>
<dbReference type="Pfam" id="PF21170">
    <property type="entry name" value="FAN1_TPR"/>
    <property type="match status" value="1"/>
</dbReference>
<dbReference type="InterPro" id="IPR049126">
    <property type="entry name" value="FAN1-like_TPR"/>
</dbReference>